<gene>
    <name evidence="2" type="ORF">PIB30_109731</name>
</gene>
<feature type="compositionally biased region" description="Low complexity" evidence="1">
    <location>
        <begin position="58"/>
        <end position="89"/>
    </location>
</feature>
<organism evidence="2 3">
    <name type="scientific">Stylosanthes scabra</name>
    <dbReference type="NCBI Taxonomy" id="79078"/>
    <lineage>
        <taxon>Eukaryota</taxon>
        <taxon>Viridiplantae</taxon>
        <taxon>Streptophyta</taxon>
        <taxon>Embryophyta</taxon>
        <taxon>Tracheophyta</taxon>
        <taxon>Spermatophyta</taxon>
        <taxon>Magnoliopsida</taxon>
        <taxon>eudicotyledons</taxon>
        <taxon>Gunneridae</taxon>
        <taxon>Pentapetalae</taxon>
        <taxon>rosids</taxon>
        <taxon>fabids</taxon>
        <taxon>Fabales</taxon>
        <taxon>Fabaceae</taxon>
        <taxon>Papilionoideae</taxon>
        <taxon>50 kb inversion clade</taxon>
        <taxon>dalbergioids sensu lato</taxon>
        <taxon>Dalbergieae</taxon>
        <taxon>Pterocarpus clade</taxon>
        <taxon>Stylosanthes</taxon>
    </lineage>
</organism>
<name>A0ABU6QZ86_9FABA</name>
<accession>A0ABU6QZ86</accession>
<dbReference type="EMBL" id="JASCZI010005782">
    <property type="protein sequence ID" value="MED6117406.1"/>
    <property type="molecule type" value="Genomic_DNA"/>
</dbReference>
<evidence type="ECO:0000313" key="2">
    <source>
        <dbReference type="EMBL" id="MED6117406.1"/>
    </source>
</evidence>
<dbReference type="Proteomes" id="UP001341840">
    <property type="component" value="Unassembled WGS sequence"/>
</dbReference>
<evidence type="ECO:0000256" key="1">
    <source>
        <dbReference type="SAM" id="MobiDB-lite"/>
    </source>
</evidence>
<sequence>MTSLPLRHITQQQSWEVTPMNPMLRSKYSMELPRPATLMPHTGRSAKALVPIRRASTDSAPSSHHPSGSSSGSVSLGYESASSGSTSDGASDDDLVNRYFAGTFPMP</sequence>
<keyword evidence="3" id="KW-1185">Reference proteome</keyword>
<proteinExistence type="predicted"/>
<protein>
    <submittedName>
        <fullName evidence="2">Uncharacterized protein</fullName>
    </submittedName>
</protein>
<feature type="region of interest" description="Disordered" evidence="1">
    <location>
        <begin position="35"/>
        <end position="95"/>
    </location>
</feature>
<evidence type="ECO:0000313" key="3">
    <source>
        <dbReference type="Proteomes" id="UP001341840"/>
    </source>
</evidence>
<reference evidence="2 3" key="1">
    <citation type="journal article" date="2023" name="Plants (Basel)">
        <title>Bridging the Gap: Combining Genomics and Transcriptomics Approaches to Understand Stylosanthes scabra, an Orphan Legume from the Brazilian Caatinga.</title>
        <authorList>
            <person name="Ferreira-Neto J.R.C."/>
            <person name="da Silva M.D."/>
            <person name="Binneck E."/>
            <person name="de Melo N.F."/>
            <person name="da Silva R.H."/>
            <person name="de Melo A.L.T.M."/>
            <person name="Pandolfi V."/>
            <person name="Bustamante F.O."/>
            <person name="Brasileiro-Vidal A.C."/>
            <person name="Benko-Iseppon A.M."/>
        </authorList>
    </citation>
    <scope>NUCLEOTIDE SEQUENCE [LARGE SCALE GENOMIC DNA]</scope>
    <source>
        <tissue evidence="2">Leaves</tissue>
    </source>
</reference>
<comment type="caution">
    <text evidence="2">The sequence shown here is derived from an EMBL/GenBank/DDBJ whole genome shotgun (WGS) entry which is preliminary data.</text>
</comment>